<keyword evidence="3" id="KW-1185">Reference proteome</keyword>
<protein>
    <submittedName>
        <fullName evidence="2">Uncharacterized protein</fullName>
    </submittedName>
</protein>
<feature type="chain" id="PRO_5046974912" evidence="1">
    <location>
        <begin position="19"/>
        <end position="117"/>
    </location>
</feature>
<keyword evidence="1" id="KW-0732">Signal</keyword>
<evidence type="ECO:0000313" key="2">
    <source>
        <dbReference type="EMBL" id="MBC8757532.1"/>
    </source>
</evidence>
<organism evidence="2 3">
    <name type="scientific">Kordia aestuariivivens</name>
    <dbReference type="NCBI Taxonomy" id="2759037"/>
    <lineage>
        <taxon>Bacteria</taxon>
        <taxon>Pseudomonadati</taxon>
        <taxon>Bacteroidota</taxon>
        <taxon>Flavobacteriia</taxon>
        <taxon>Flavobacteriales</taxon>
        <taxon>Flavobacteriaceae</taxon>
        <taxon>Kordia</taxon>
    </lineage>
</organism>
<proteinExistence type="predicted"/>
<evidence type="ECO:0000256" key="1">
    <source>
        <dbReference type="SAM" id="SignalP"/>
    </source>
</evidence>
<accession>A0ABR7QG31</accession>
<dbReference type="RefSeq" id="WP_187564574.1">
    <property type="nucleotide sequence ID" value="NZ_JACGWS010000021.1"/>
</dbReference>
<sequence>MKKYILLAVMLFALQSYAQKDESIFELEPSQSMSITGKGAGQDAAINPYTNGNSIAVIRNLGKNKFTIRVEYQGKLFQTRVLEPNKTTKIALRQGSQLYLDSDLAAKAKVDFKKGAN</sequence>
<comment type="caution">
    <text evidence="2">The sequence shown here is derived from an EMBL/GenBank/DDBJ whole genome shotgun (WGS) entry which is preliminary data.</text>
</comment>
<name>A0ABR7QG31_9FLAO</name>
<feature type="signal peptide" evidence="1">
    <location>
        <begin position="1"/>
        <end position="18"/>
    </location>
</feature>
<dbReference type="EMBL" id="JACGWS010000021">
    <property type="protein sequence ID" value="MBC8757532.1"/>
    <property type="molecule type" value="Genomic_DNA"/>
</dbReference>
<reference evidence="2 3" key="1">
    <citation type="submission" date="2020-07" db="EMBL/GenBank/DDBJ databases">
        <title>Description of Kordia aestuariivivens sp. nov., isolated from a tidal flat.</title>
        <authorList>
            <person name="Park S."/>
            <person name="Yoon J.-H."/>
        </authorList>
    </citation>
    <scope>NUCLEOTIDE SEQUENCE [LARGE SCALE GENOMIC DNA]</scope>
    <source>
        <strain evidence="2 3">YSTF-M3</strain>
    </source>
</reference>
<gene>
    <name evidence="2" type="ORF">H2O64_22875</name>
</gene>
<evidence type="ECO:0000313" key="3">
    <source>
        <dbReference type="Proteomes" id="UP000619238"/>
    </source>
</evidence>
<dbReference type="Proteomes" id="UP000619238">
    <property type="component" value="Unassembled WGS sequence"/>
</dbReference>